<name>A0A558BCS8_9GAMM</name>
<dbReference type="InterPro" id="IPR012659">
    <property type="entry name" value="CHP02444"/>
</dbReference>
<dbReference type="Pfam" id="PF09523">
    <property type="entry name" value="DUF2390"/>
    <property type="match status" value="1"/>
</dbReference>
<evidence type="ECO:0000313" key="1">
    <source>
        <dbReference type="EMBL" id="TVT34323.1"/>
    </source>
</evidence>
<comment type="caution">
    <text evidence="1">The sequence shown here is derived from an EMBL/GenBank/DDBJ whole genome shotgun (WGS) entry which is preliminary data.</text>
</comment>
<dbReference type="Proteomes" id="UP000319142">
    <property type="component" value="Unassembled WGS sequence"/>
</dbReference>
<dbReference type="RefSeq" id="WP_273133141.1">
    <property type="nucleotide sequence ID" value="NZ_VMRX01000014.1"/>
</dbReference>
<accession>A0A558BCS8</accession>
<gene>
    <name evidence="1" type="ORF">FHK81_06805</name>
</gene>
<sequence>MTACQPEPLNLPVTMEPDNPLWRYALACWRNPGLAQGCLELQKQGWSVTRILCAAWLGVNGRVFTGIEDAKVTEWRDRVIGSIRSARKSIPRHHEDCRQLREALASAELQAEQTELALAWQSIMTLNPETGTMQDTTAAILRNLDAAAPARTPEPDQMNQLHTLAAQLADTARGDSQPCS</sequence>
<evidence type="ECO:0000313" key="2">
    <source>
        <dbReference type="Proteomes" id="UP000319142"/>
    </source>
</evidence>
<dbReference type="AlphaFoldDB" id="A0A558BCS8"/>
<organism evidence="1 2">
    <name type="scientific">Marinobacter vinifirmus</name>
    <dbReference type="NCBI Taxonomy" id="355591"/>
    <lineage>
        <taxon>Bacteria</taxon>
        <taxon>Pseudomonadati</taxon>
        <taxon>Pseudomonadota</taxon>
        <taxon>Gammaproteobacteria</taxon>
        <taxon>Pseudomonadales</taxon>
        <taxon>Marinobacteraceae</taxon>
        <taxon>Marinobacter</taxon>
    </lineage>
</organism>
<dbReference type="EMBL" id="VMRX01000014">
    <property type="protein sequence ID" value="TVT34323.1"/>
    <property type="molecule type" value="Genomic_DNA"/>
</dbReference>
<reference evidence="1 2" key="1">
    <citation type="submission" date="2019-07" db="EMBL/GenBank/DDBJ databases">
        <title>The pathways for chlorine oxyanion respiration interact through the shared metabolite chlorate.</title>
        <authorList>
            <person name="Barnum T.P."/>
            <person name="Cheng Y."/>
            <person name="Hill K.A."/>
            <person name="Lucas L.N."/>
            <person name="Carlson H.K."/>
            <person name="Coates J.D."/>
        </authorList>
    </citation>
    <scope>NUCLEOTIDE SEQUENCE [LARGE SCALE GENOMIC DNA]</scope>
    <source>
        <strain evidence="1">UCB</strain>
    </source>
</reference>
<proteinExistence type="predicted"/>
<protein>
    <submittedName>
        <fullName evidence="1">TIGR02444 family protein</fullName>
    </submittedName>
</protein>
<dbReference type="NCBIfam" id="TIGR02444">
    <property type="entry name" value="TIGR02444 family protein"/>
    <property type="match status" value="1"/>
</dbReference>